<name>D2JC98_STAEP</name>
<evidence type="ECO:0000256" key="1">
    <source>
        <dbReference type="PIRSR" id="PIRSR607822-1"/>
    </source>
</evidence>
<dbReference type="InterPro" id="IPR007822">
    <property type="entry name" value="LANC-like"/>
</dbReference>
<dbReference type="SMART" id="SM01260">
    <property type="entry name" value="LANC_like"/>
    <property type="match status" value="1"/>
</dbReference>
<dbReference type="EMBL" id="GQ900454">
    <property type="protein sequence ID" value="ADA80223.1"/>
    <property type="molecule type" value="Genomic_DNA"/>
</dbReference>
<reference evidence="3" key="2">
    <citation type="submission" date="2009-12" db="EMBL/GenBank/DDBJ databases">
        <authorList>
            <person name="Summers A.O."/>
            <person name="Shearer J."/>
            <person name="Wireman J."/>
        </authorList>
    </citation>
    <scope>NUCLEOTIDE SEQUENCE</scope>
    <source>
        <strain evidence="3">SK939</strain>
        <plasmid evidence="3">SAP106A</plasmid>
    </source>
</reference>
<dbReference type="RefSeq" id="WP_012818118.1">
    <property type="nucleotide sequence ID" value="NC_013379.2"/>
</dbReference>
<dbReference type="InterPro" id="IPR017146">
    <property type="entry name" value="Lanti_2_LanM"/>
</dbReference>
<protein>
    <submittedName>
        <fullName evidence="3">Putative salivaricin A modification enzyme amino acid dehydration</fullName>
    </submittedName>
</protein>
<reference evidence="3" key="1">
    <citation type="submission" date="2009-08" db="EMBL/GenBank/DDBJ databases">
        <authorList>
            <person name="Gill J."/>
            <person name="Borman J."/>
            <person name="Shetty J."/>
            <person name="Hostetler J."/>
            <person name="Durkin S."/>
            <person name="Montgomery B."/>
        </authorList>
    </citation>
    <scope>NUCLEOTIDE SEQUENCE</scope>
    <source>
        <strain evidence="3">SK939</strain>
        <plasmid evidence="3">SAP106A</plasmid>
    </source>
</reference>
<sequence>MESTNPLKRAANLTEMAEISSFKNDNNLNDELNNWLEQSGLSKYDFEKKLYEKGISKDKFLEIIHSGPPTKLNFKNKWDEKLIYILNNFKGSKYTGAEILNSFSIPFYKYFIWEIKKFCKQFPDLYIYILDIEKIILNLAERLNNQLTNVCTQTLIWNFYEFRKENNLSFSNYLLIHLNNNKNKYKLLEKVPVLARNIVEITENYITYIKEIIERYISDYTDIRKEFLEDKIVKLDSINIGQGDTHKNGKSVAILNFQNDKKVVYKPRSLSIDMGYNKFLKWLNTKKIKHKLKIITSINKKQYGWQRYVENKECQTNGQVERYYYRMGVLIGVLFTLNSTDMHYENIIANGEFPEIVDLETIISNNIYHSYEDNFPLKVVLNTILGSGITNTGSLFSETIDTDISALTGIPKQKSKKIKNSIINYSEDGNPKLDFKYFETEEQKNLVKINGKWIDPFEYMESLKNGLLDCLNIVKVEKKYLVNELIDNCFDNSFIRIVPRASQTYASFLNASYHPKYLMRGIDKEFLYELLWNVCKQEPKMKKLVNSEVIDLLNNDIPYFFTKTNSLDLYNSQNLNLGRLYTKTALEIIKEKVSQIDRKFIILQLKLLELSLIDFKNKELTINEVEKLSDTNKKFKTNNYELEIGDCISNYALFDHEKITWIGWFSDSSVNKFSLRSANYTMYNGSLGISLFLLELGRFYDNKKYEEISLKVAQFLINEAFNKEKFLTVSAINGLGAIVYLSFYIYSRTKNDWYYHQGVRLMENLNNYNKEKIPTKDYMNGHAGIIHLLSNIYRKFNIEKARSIACIYADHLSSYIYNHTNHFISSLISNGIAHGISGYRIAFENLNSLEDSKYRNIIKYLNKIENEKTALYNEDNLKNIGYWCNGKLGMIYEKSYREILNCGVERKLDSNILKESKREILNTERICLCHGTFGILNLLISLSKFNPTLIDIEVIRKTRDRLLKSEEIRKKINYQIETGQFGLFIGISGIGYTLLRTKDPSIPDIIHFDFPKEEDEVKNEKNTVY</sequence>
<keyword evidence="1" id="KW-0479">Metal-binding</keyword>
<feature type="binding site" evidence="1">
    <location>
        <position position="929"/>
    </location>
    <ligand>
        <name>Zn(2+)</name>
        <dbReference type="ChEBI" id="CHEBI:29105"/>
    </ligand>
</feature>
<dbReference type="PRINTS" id="PR01950">
    <property type="entry name" value="LANCSUPER"/>
</dbReference>
<dbReference type="GO" id="GO:0046872">
    <property type="term" value="F:metal ion binding"/>
    <property type="evidence" value="ECO:0007669"/>
    <property type="project" value="UniProtKB-KW"/>
</dbReference>
<accession>D2JC98</accession>
<dbReference type="CDD" id="cd04792">
    <property type="entry name" value="LanM-like"/>
    <property type="match status" value="1"/>
</dbReference>
<evidence type="ECO:0000259" key="2">
    <source>
        <dbReference type="Pfam" id="PF13575"/>
    </source>
</evidence>
<feature type="binding site" evidence="1">
    <location>
        <position position="930"/>
    </location>
    <ligand>
        <name>Zn(2+)</name>
        <dbReference type="ChEBI" id="CHEBI:29105"/>
    </ligand>
</feature>
<organism evidence="3">
    <name type="scientific">Staphylococcus epidermidis</name>
    <dbReference type="NCBI Taxonomy" id="1282"/>
    <lineage>
        <taxon>Bacteria</taxon>
        <taxon>Bacillati</taxon>
        <taxon>Bacillota</taxon>
        <taxon>Bacilli</taxon>
        <taxon>Bacillales</taxon>
        <taxon>Staphylococcaceae</taxon>
        <taxon>Staphylococcus</taxon>
    </lineage>
</organism>
<feature type="domain" description="Lantibiotic biosynthesis protein dehydration" evidence="2">
    <location>
        <begin position="192"/>
        <end position="562"/>
    </location>
</feature>
<dbReference type="Pfam" id="PF05147">
    <property type="entry name" value="LANC_like"/>
    <property type="match status" value="1"/>
</dbReference>
<keyword evidence="3" id="KW-0614">Plasmid</keyword>
<dbReference type="Gene3D" id="1.50.10.20">
    <property type="match status" value="1"/>
</dbReference>
<evidence type="ECO:0000313" key="3">
    <source>
        <dbReference type="EMBL" id="ADA80223.1"/>
    </source>
</evidence>
<dbReference type="NCBIfam" id="TIGR03897">
    <property type="entry name" value="lanti_2_LanM"/>
    <property type="match status" value="1"/>
</dbReference>
<dbReference type="AlphaFoldDB" id="D2JC98"/>
<feature type="binding site" evidence="1">
    <location>
        <position position="884"/>
    </location>
    <ligand>
        <name>Zn(2+)</name>
        <dbReference type="ChEBI" id="CHEBI:29105"/>
    </ligand>
</feature>
<dbReference type="PIRSF" id="PIRSF037228">
    <property type="entry name" value="Lant_mod_RumM"/>
    <property type="match status" value="1"/>
</dbReference>
<dbReference type="SUPFAM" id="SSF158745">
    <property type="entry name" value="LanC-like"/>
    <property type="match status" value="1"/>
</dbReference>
<dbReference type="GO" id="GO:0031179">
    <property type="term" value="P:peptide modification"/>
    <property type="evidence" value="ECO:0007669"/>
    <property type="project" value="InterPro"/>
</dbReference>
<dbReference type="Pfam" id="PF13575">
    <property type="entry name" value="DUF4135"/>
    <property type="match status" value="1"/>
</dbReference>
<dbReference type="InterPro" id="IPR025410">
    <property type="entry name" value="Lant_dehyd"/>
</dbReference>
<geneLocation type="plasmid" evidence="3">
    <name>SAP106A</name>
</geneLocation>
<keyword evidence="1" id="KW-0862">Zinc</keyword>
<gene>
    <name evidence="3" type="ORF">SAP106A_041</name>
</gene>
<proteinExistence type="predicted"/>